<evidence type="ECO:0008006" key="4">
    <source>
        <dbReference type="Google" id="ProtNLM"/>
    </source>
</evidence>
<name>A0ABW7NCN1_9BACT</name>
<feature type="signal peptide" evidence="1">
    <location>
        <begin position="1"/>
        <end position="27"/>
    </location>
</feature>
<keyword evidence="1" id="KW-0732">Signal</keyword>
<comment type="caution">
    <text evidence="2">The sequence shown here is derived from an EMBL/GenBank/DDBJ whole genome shotgun (WGS) entry which is preliminary data.</text>
</comment>
<accession>A0ABW7NCN1</accession>
<protein>
    <recommendedName>
        <fullName evidence="4">DUF4136 domain-containing protein</fullName>
    </recommendedName>
</protein>
<feature type="chain" id="PRO_5045341152" description="DUF4136 domain-containing protein" evidence="1">
    <location>
        <begin position="28"/>
        <end position="209"/>
    </location>
</feature>
<proteinExistence type="predicted"/>
<dbReference type="Proteomes" id="UP001610063">
    <property type="component" value="Unassembled WGS sequence"/>
</dbReference>
<dbReference type="RefSeq" id="WP_395418261.1">
    <property type="nucleotide sequence ID" value="NZ_JBIPKE010000019.1"/>
</dbReference>
<keyword evidence="3" id="KW-1185">Reference proteome</keyword>
<sequence>MYLLKSISRYTLLALILSACVPSVSYYNWVAPDHDFKKFDKIAVFGLTRDLQDASDFEVGMVGQLRKDGYLSIPGMTVIPPEWVKDLDVKSIRKHLISKGVDAVISLAVVDVSTRAVFVSGSNYIIPADRSRFGNTYISTYKEIYQPGYYTQSSTFIYEAHAYDLTSEDVNNNLIWTYQYKYDAATPGVPQLSPFARTLMDALKRDRIL</sequence>
<organism evidence="2 3">
    <name type="scientific">Marinoscillum luteum</name>
    <dbReference type="NCBI Taxonomy" id="861051"/>
    <lineage>
        <taxon>Bacteria</taxon>
        <taxon>Pseudomonadati</taxon>
        <taxon>Bacteroidota</taxon>
        <taxon>Cytophagia</taxon>
        <taxon>Cytophagales</taxon>
        <taxon>Reichenbachiellaceae</taxon>
        <taxon>Marinoscillum</taxon>
    </lineage>
</organism>
<evidence type="ECO:0000313" key="3">
    <source>
        <dbReference type="Proteomes" id="UP001610063"/>
    </source>
</evidence>
<dbReference type="PROSITE" id="PS51257">
    <property type="entry name" value="PROKAR_LIPOPROTEIN"/>
    <property type="match status" value="1"/>
</dbReference>
<evidence type="ECO:0000256" key="1">
    <source>
        <dbReference type="SAM" id="SignalP"/>
    </source>
</evidence>
<reference evidence="2 3" key="1">
    <citation type="journal article" date="2013" name="Int. J. Syst. Evol. Microbiol.">
        <title>Marinoscillum luteum sp. nov., isolated from marine sediment.</title>
        <authorList>
            <person name="Cha I.T."/>
            <person name="Park S.J."/>
            <person name="Kim S.J."/>
            <person name="Kim J.G."/>
            <person name="Jung M.Y."/>
            <person name="Shin K.S."/>
            <person name="Kwon K.K."/>
            <person name="Yang S.H."/>
            <person name="Seo Y.S."/>
            <person name="Rhee S.K."/>
        </authorList>
    </citation>
    <scope>NUCLEOTIDE SEQUENCE [LARGE SCALE GENOMIC DNA]</scope>
    <source>
        <strain evidence="2 3">KCTC 23939</strain>
    </source>
</reference>
<gene>
    <name evidence="2" type="ORF">ACHKAR_15345</name>
</gene>
<evidence type="ECO:0000313" key="2">
    <source>
        <dbReference type="EMBL" id="MFH6984830.1"/>
    </source>
</evidence>
<dbReference type="EMBL" id="JBIPKE010000019">
    <property type="protein sequence ID" value="MFH6984830.1"/>
    <property type="molecule type" value="Genomic_DNA"/>
</dbReference>